<dbReference type="RefSeq" id="WP_283434432.1">
    <property type="nucleotide sequence ID" value="NZ_FXUG01000014.1"/>
</dbReference>
<dbReference type="InterPro" id="IPR011429">
    <property type="entry name" value="Cyt_c_Planctomycete-type"/>
</dbReference>
<dbReference type="Pfam" id="PF07631">
    <property type="entry name" value="PSD4"/>
    <property type="match status" value="1"/>
</dbReference>
<evidence type="ECO:0000256" key="1">
    <source>
        <dbReference type="SAM" id="SignalP"/>
    </source>
</evidence>
<dbReference type="Pfam" id="PF07626">
    <property type="entry name" value="PSD3"/>
    <property type="match status" value="1"/>
</dbReference>
<feature type="domain" description="DUF1588" evidence="4">
    <location>
        <begin position="725"/>
        <end position="822"/>
    </location>
</feature>
<evidence type="ECO:0000313" key="8">
    <source>
        <dbReference type="EMBL" id="SMP71333.1"/>
    </source>
</evidence>
<feature type="domain" description="DUF1585" evidence="2">
    <location>
        <begin position="839"/>
        <end position="911"/>
    </location>
</feature>
<dbReference type="InterPro" id="IPR013036">
    <property type="entry name" value="DUF1587"/>
</dbReference>
<dbReference type="Pfam" id="PF07624">
    <property type="entry name" value="PSD2"/>
    <property type="match status" value="1"/>
</dbReference>
<evidence type="ECO:0000259" key="3">
    <source>
        <dbReference type="Pfam" id="PF07626"/>
    </source>
</evidence>
<evidence type="ECO:0000259" key="4">
    <source>
        <dbReference type="Pfam" id="PF07627"/>
    </source>
</evidence>
<accession>A0ABY1QHM7</accession>
<dbReference type="Proteomes" id="UP001158067">
    <property type="component" value="Unassembled WGS sequence"/>
</dbReference>
<organism evidence="8 9">
    <name type="scientific">Neorhodopirellula lusitana</name>
    <dbReference type="NCBI Taxonomy" id="445327"/>
    <lineage>
        <taxon>Bacteria</taxon>
        <taxon>Pseudomonadati</taxon>
        <taxon>Planctomycetota</taxon>
        <taxon>Planctomycetia</taxon>
        <taxon>Pirellulales</taxon>
        <taxon>Pirellulaceae</taxon>
        <taxon>Neorhodopirellula</taxon>
    </lineage>
</organism>
<feature type="domain" description="Cytochrome C Planctomycete-type" evidence="6">
    <location>
        <begin position="95"/>
        <end position="142"/>
    </location>
</feature>
<name>A0ABY1QHM7_9BACT</name>
<evidence type="ECO:0000259" key="5">
    <source>
        <dbReference type="Pfam" id="PF07631"/>
    </source>
</evidence>
<dbReference type="InterPro" id="IPR013042">
    <property type="entry name" value="DUF1592"/>
</dbReference>
<feature type="domain" description="DUF1595" evidence="7">
    <location>
        <begin position="501"/>
        <end position="559"/>
    </location>
</feature>
<dbReference type="Pfam" id="PF07635">
    <property type="entry name" value="PSCyt1"/>
    <property type="match status" value="1"/>
</dbReference>
<keyword evidence="9" id="KW-1185">Reference proteome</keyword>
<dbReference type="InterPro" id="IPR013039">
    <property type="entry name" value="DUF1588"/>
</dbReference>
<evidence type="ECO:0000259" key="7">
    <source>
        <dbReference type="Pfam" id="PF07637"/>
    </source>
</evidence>
<dbReference type="InterPro" id="IPR013043">
    <property type="entry name" value="DUF1595"/>
</dbReference>
<dbReference type="EMBL" id="FXUG01000014">
    <property type="protein sequence ID" value="SMP71333.1"/>
    <property type="molecule type" value="Genomic_DNA"/>
</dbReference>
<gene>
    <name evidence="8" type="ORF">SAMN06265222_11437</name>
</gene>
<dbReference type="SUPFAM" id="SSF46626">
    <property type="entry name" value="Cytochrome c"/>
    <property type="match status" value="1"/>
</dbReference>
<dbReference type="InterPro" id="IPR011478">
    <property type="entry name" value="DUF1585"/>
</dbReference>
<feature type="chain" id="PRO_5046367228" evidence="1">
    <location>
        <begin position="28"/>
        <end position="921"/>
    </location>
</feature>
<evidence type="ECO:0000259" key="6">
    <source>
        <dbReference type="Pfam" id="PF07635"/>
    </source>
</evidence>
<evidence type="ECO:0000313" key="9">
    <source>
        <dbReference type="Proteomes" id="UP001158067"/>
    </source>
</evidence>
<comment type="caution">
    <text evidence="8">The sequence shown here is derived from an EMBL/GenBank/DDBJ whole genome shotgun (WGS) entry which is preliminary data.</text>
</comment>
<dbReference type="Pfam" id="PF07637">
    <property type="entry name" value="PSD5"/>
    <property type="match status" value="1"/>
</dbReference>
<evidence type="ECO:0000259" key="2">
    <source>
        <dbReference type="Pfam" id="PF07624"/>
    </source>
</evidence>
<feature type="domain" description="DUF1587" evidence="3">
    <location>
        <begin position="179"/>
        <end position="243"/>
    </location>
</feature>
<protein>
    <submittedName>
        <fullName evidence="8">Planctomycete cytochrome C</fullName>
    </submittedName>
</protein>
<feature type="domain" description="DUF1592" evidence="5">
    <location>
        <begin position="580"/>
        <end position="706"/>
    </location>
</feature>
<dbReference type="Pfam" id="PF07627">
    <property type="entry name" value="PSCyt3"/>
    <property type="match status" value="1"/>
</dbReference>
<dbReference type="InterPro" id="IPR036909">
    <property type="entry name" value="Cyt_c-like_dom_sf"/>
</dbReference>
<sequence>MILNFDMMRIAGLCVACVLLFRTSLPAADSTPSLTSNTPSSSSNLDVPSLAEVKAEGRQRSDLKNQVQPKVSTVNAEPNLSQFRDEIAPLLNDACVSCHGDEVQENGFRVDTLDPNLIHGDDVDWWVGIINVISNGEMPPEGEVELADESRGKIVDWLSAEIQRASLIRRSEGNHSAFRRMTRYEYNYALQDLLGLPYDFAQDLPPETASEDGFTNSSEVLHMSSVQFEAYRDLSRKALEKAIVQGDRPEPWYWGISMQDAYDRLLVNYEKTIQRVTERNKEYPDQLKRALEIQAKAMEPVRGRPFYKNLLTEQSYRTQWRYVGALYAMEPTRTRREIPSESDHVAILPARQKLIVELGDRIQDSGVLRVRVRACRTSVDDDRVPAMELSFGHQASNNSSAEEVVGHGEHLITASPDSPEFYEWEFPLTEVARNPLRNIAKMGETPNPSEYLKLHNCSTSPSDIQIDYVEVISPAYDQWPPVSHRLVLGQGSNGEDENASAREVLAHFMPKAWRRPVCDSEINQKMRMFDRVRPMCDHFEEAIIEVLATVLSSPNFLYLPRRSVALNDVTTTDVDAESLNLFQLATRLSVFLWCSSPDEELMSKAADGTLANTEVLIAQANRLLADPKAERFSEQFVRGWLGLELLDYLQVDKKAYPGFDDELKSAMQREPIVFFDEVLQQNGSVVDFLHCDYAMVNERLAKHYGIANVYGRGFRRVAFASEDSRGGVLTQAGLLAMNSDGKDSHPLKRGIWLLESVLNDPPPPAPPAVPEIDLADPKIAKMTLKERIENHRNSPACNSCHSKIDPWGIAFENYDAVGRFRNDINGKPVDATSRLFNQQELAGVDGLKRFLLANRQDQFVRALTHKLITFGLGRPLTFSDRAEVEHIAAQARRQGDGLSDLIRLIITSDLFQDGRSSEATN</sequence>
<proteinExistence type="predicted"/>
<keyword evidence="1" id="KW-0732">Signal</keyword>
<reference evidence="8 9" key="1">
    <citation type="submission" date="2017-05" db="EMBL/GenBank/DDBJ databases">
        <authorList>
            <person name="Varghese N."/>
            <person name="Submissions S."/>
        </authorList>
    </citation>
    <scope>NUCLEOTIDE SEQUENCE [LARGE SCALE GENOMIC DNA]</scope>
    <source>
        <strain evidence="8 9">DSM 25457</strain>
    </source>
</reference>
<feature type="signal peptide" evidence="1">
    <location>
        <begin position="1"/>
        <end position="27"/>
    </location>
</feature>